<keyword evidence="1" id="KW-0812">Transmembrane</keyword>
<keyword evidence="1" id="KW-1133">Transmembrane helix</keyword>
<comment type="caution">
    <text evidence="2">The sequence shown here is derived from an EMBL/GenBank/DDBJ whole genome shotgun (WGS) entry which is preliminary data.</text>
</comment>
<protein>
    <recommendedName>
        <fullName evidence="4">AtpZ/AtpI family protein</fullName>
    </recommendedName>
</protein>
<evidence type="ECO:0000256" key="1">
    <source>
        <dbReference type="SAM" id="Phobius"/>
    </source>
</evidence>
<keyword evidence="1" id="KW-0472">Membrane</keyword>
<proteinExistence type="predicted"/>
<dbReference type="RefSeq" id="WP_052955726.1">
    <property type="nucleotide sequence ID" value="NZ_BBWV01000002.1"/>
</dbReference>
<dbReference type="Proteomes" id="UP000033121">
    <property type="component" value="Unassembled WGS sequence"/>
</dbReference>
<feature type="transmembrane region" description="Helical" evidence="1">
    <location>
        <begin position="46"/>
        <end position="68"/>
    </location>
</feature>
<name>A0A0E9N0W0_9BACT</name>
<dbReference type="Pfam" id="PF09527">
    <property type="entry name" value="ATPase_gene1"/>
    <property type="match status" value="1"/>
</dbReference>
<gene>
    <name evidence="2" type="ORF">FPE01S_02_03910</name>
</gene>
<evidence type="ECO:0000313" key="3">
    <source>
        <dbReference type="Proteomes" id="UP000033121"/>
    </source>
</evidence>
<dbReference type="EMBL" id="BBWV01000002">
    <property type="protein sequence ID" value="GAO43286.1"/>
    <property type="molecule type" value="Genomic_DNA"/>
</dbReference>
<keyword evidence="3" id="KW-1185">Reference proteome</keyword>
<reference evidence="2 3" key="1">
    <citation type="submission" date="2015-04" db="EMBL/GenBank/DDBJ databases">
        <title>Whole genome shotgun sequence of Flavihumibacter petaseus NBRC 106054.</title>
        <authorList>
            <person name="Miyazawa S."/>
            <person name="Hosoyama A."/>
            <person name="Hashimoto M."/>
            <person name="Noguchi M."/>
            <person name="Tsuchikane K."/>
            <person name="Ohji S."/>
            <person name="Yamazoe A."/>
            <person name="Ichikawa N."/>
            <person name="Kimura A."/>
            <person name="Fujita N."/>
        </authorList>
    </citation>
    <scope>NUCLEOTIDE SEQUENCE [LARGE SCALE GENOMIC DNA]</scope>
    <source>
        <strain evidence="2 3">NBRC 106054</strain>
    </source>
</reference>
<evidence type="ECO:0000313" key="2">
    <source>
        <dbReference type="EMBL" id="GAO43286.1"/>
    </source>
</evidence>
<organism evidence="2 3">
    <name type="scientific">Flavihumibacter petaseus NBRC 106054</name>
    <dbReference type="NCBI Taxonomy" id="1220578"/>
    <lineage>
        <taxon>Bacteria</taxon>
        <taxon>Pseudomonadati</taxon>
        <taxon>Bacteroidota</taxon>
        <taxon>Chitinophagia</taxon>
        <taxon>Chitinophagales</taxon>
        <taxon>Chitinophagaceae</taxon>
        <taxon>Flavihumibacter</taxon>
    </lineage>
</organism>
<accession>A0A0E9N0W0</accession>
<dbReference type="STRING" id="1220578.FPE01S_02_03910"/>
<evidence type="ECO:0008006" key="4">
    <source>
        <dbReference type="Google" id="ProtNLM"/>
    </source>
</evidence>
<dbReference type="InterPro" id="IPR032820">
    <property type="entry name" value="ATPase_put"/>
</dbReference>
<dbReference type="OrthoDB" id="680285at2"/>
<sequence length="83" mass="9223">MISKKTPRQPEDSNSWTRWLGLGARFVAVITLSLLAGSWLDKRLGTGMPLLIWILPLCLIAVTLYQLVKETARRNNGNKDSGA</sequence>
<dbReference type="AlphaFoldDB" id="A0A0E9N0W0"/>
<feature type="transmembrane region" description="Helical" evidence="1">
    <location>
        <begin position="20"/>
        <end position="40"/>
    </location>
</feature>